<dbReference type="EMBL" id="JBEPMA010000008">
    <property type="protein sequence ID" value="MET3617768.1"/>
    <property type="molecule type" value="Genomic_DNA"/>
</dbReference>
<keyword evidence="2" id="KW-0731">Sigma factor</keyword>
<dbReference type="Pfam" id="PF04539">
    <property type="entry name" value="Sigma70_r3"/>
    <property type="match status" value="1"/>
</dbReference>
<dbReference type="SUPFAM" id="SSF88659">
    <property type="entry name" value="Sigma3 and sigma4 domains of RNA polymerase sigma factors"/>
    <property type="match status" value="2"/>
</dbReference>
<dbReference type="SUPFAM" id="SSF88946">
    <property type="entry name" value="Sigma2 domain of RNA polymerase sigma factors"/>
    <property type="match status" value="1"/>
</dbReference>
<dbReference type="PIRSF" id="PIRSF000770">
    <property type="entry name" value="RNA_pol_sigma-SigE/K"/>
    <property type="match status" value="1"/>
</dbReference>
<dbReference type="InterPro" id="IPR007630">
    <property type="entry name" value="RNA_pol_sigma70_r4"/>
</dbReference>
<keyword evidence="3" id="KW-0238">DNA-binding</keyword>
<dbReference type="InterPro" id="IPR007627">
    <property type="entry name" value="RNA_pol_sigma70_r2"/>
</dbReference>
<dbReference type="InterPro" id="IPR000943">
    <property type="entry name" value="RNA_pol_sigma70"/>
</dbReference>
<dbReference type="NCBIfam" id="TIGR02937">
    <property type="entry name" value="sigma70-ECF"/>
    <property type="match status" value="1"/>
</dbReference>
<gene>
    <name evidence="8" type="ORF">ABID14_001402</name>
</gene>
<feature type="domain" description="RNA polymerase sigma-70 region 3" evidence="5">
    <location>
        <begin position="116"/>
        <end position="178"/>
    </location>
</feature>
<evidence type="ECO:0000259" key="5">
    <source>
        <dbReference type="Pfam" id="PF04539"/>
    </source>
</evidence>
<keyword evidence="9" id="KW-1185">Reference proteome</keyword>
<dbReference type="Gene3D" id="1.10.10.10">
    <property type="entry name" value="Winged helix-like DNA-binding domain superfamily/Winged helix DNA-binding domain"/>
    <property type="match status" value="2"/>
</dbReference>
<dbReference type="CDD" id="cd06171">
    <property type="entry name" value="Sigma70_r4"/>
    <property type="match status" value="1"/>
</dbReference>
<dbReference type="Pfam" id="PF04545">
    <property type="entry name" value="Sigma70_r4"/>
    <property type="match status" value="1"/>
</dbReference>
<dbReference type="PANTHER" id="PTHR30385:SF4">
    <property type="entry name" value="RNA POLYMERASE SIGMA-E FACTOR"/>
    <property type="match status" value="1"/>
</dbReference>
<evidence type="ECO:0000256" key="4">
    <source>
        <dbReference type="ARBA" id="ARBA00023163"/>
    </source>
</evidence>
<protein>
    <submittedName>
        <fullName evidence="8">RNA polymerase sigma-B factor</fullName>
    </submittedName>
</protein>
<keyword evidence="1" id="KW-0805">Transcription regulation</keyword>
<dbReference type="InterPro" id="IPR007624">
    <property type="entry name" value="RNA_pol_sigma70_r3"/>
</dbReference>
<reference evidence="8 9" key="1">
    <citation type="submission" date="2024-06" db="EMBL/GenBank/DDBJ databases">
        <title>Genomic Encyclopedia of Type Strains, Phase IV (KMG-IV): sequencing the most valuable type-strain genomes for metagenomic binning, comparative biology and taxonomic classification.</title>
        <authorList>
            <person name="Goeker M."/>
        </authorList>
    </citation>
    <scope>NUCLEOTIDE SEQUENCE [LARGE SCALE GENOMIC DNA]</scope>
    <source>
        <strain evidence="8 9">DSM 21460</strain>
    </source>
</reference>
<organism evidence="8 9">
    <name type="scientific">Peptoniphilus olsenii</name>
    <dbReference type="NCBI Taxonomy" id="411570"/>
    <lineage>
        <taxon>Bacteria</taxon>
        <taxon>Bacillati</taxon>
        <taxon>Bacillota</taxon>
        <taxon>Tissierellia</taxon>
        <taxon>Tissierellales</taxon>
        <taxon>Peptoniphilaceae</taxon>
        <taxon>Peptoniphilus</taxon>
    </lineage>
</organism>
<dbReference type="PRINTS" id="PR00046">
    <property type="entry name" value="SIGMA70FCT"/>
</dbReference>
<feature type="domain" description="RNA polymerase sigma-70 region 2" evidence="6">
    <location>
        <begin position="48"/>
        <end position="107"/>
    </location>
</feature>
<evidence type="ECO:0000313" key="8">
    <source>
        <dbReference type="EMBL" id="MET3617768.1"/>
    </source>
</evidence>
<dbReference type="InterPro" id="IPR013325">
    <property type="entry name" value="RNA_pol_sigma_r2"/>
</dbReference>
<dbReference type="Gene3D" id="1.20.120.1810">
    <property type="match status" value="1"/>
</dbReference>
<evidence type="ECO:0000256" key="3">
    <source>
        <dbReference type="ARBA" id="ARBA00023125"/>
    </source>
</evidence>
<evidence type="ECO:0000313" key="9">
    <source>
        <dbReference type="Proteomes" id="UP001549162"/>
    </source>
</evidence>
<sequence>MNLKKYNDLDRRLTKEERKELFREYYEEKDQEIRDILIEEHLYIAEILSKKYTNRGIDYDDIFQIASIGLIYAIERFDPTKGFEFSSFATPTIIGEIKKYFRDNGWTIRVPRRIQELSKKIANATTTLSQKYQKTPTIEDIAEFLGSTPEEIMEAMEASKVYTPQSLDVTYESGSENEFSLADLIGEDESYFDKIETNDFFKKAMKNLDDVEKKILLDRYFNKRTQVAIAKELNISQMTVSRIEKKVLGKMKKEISKSMEV</sequence>
<keyword evidence="4" id="KW-0804">Transcription</keyword>
<evidence type="ECO:0000256" key="2">
    <source>
        <dbReference type="ARBA" id="ARBA00023082"/>
    </source>
</evidence>
<accession>A0ABV2JAH1</accession>
<evidence type="ECO:0000259" key="7">
    <source>
        <dbReference type="Pfam" id="PF04545"/>
    </source>
</evidence>
<dbReference type="InterPro" id="IPR014322">
    <property type="entry name" value="RNA_pol_sigma-B/F/G"/>
</dbReference>
<dbReference type="NCBIfam" id="TIGR02980">
    <property type="entry name" value="SigBFG"/>
    <property type="match status" value="1"/>
</dbReference>
<dbReference type="InterPro" id="IPR014284">
    <property type="entry name" value="RNA_pol_sigma-70_dom"/>
</dbReference>
<name>A0ABV2JAH1_9FIRM</name>
<dbReference type="Pfam" id="PF04542">
    <property type="entry name" value="Sigma70_r2"/>
    <property type="match status" value="1"/>
</dbReference>
<dbReference type="InterPro" id="IPR036388">
    <property type="entry name" value="WH-like_DNA-bd_sf"/>
</dbReference>
<evidence type="ECO:0000259" key="6">
    <source>
        <dbReference type="Pfam" id="PF04542"/>
    </source>
</evidence>
<dbReference type="InterPro" id="IPR013324">
    <property type="entry name" value="RNA_pol_sigma_r3/r4-like"/>
</dbReference>
<comment type="caution">
    <text evidence="8">The sequence shown here is derived from an EMBL/GenBank/DDBJ whole genome shotgun (WGS) entry which is preliminary data.</text>
</comment>
<feature type="domain" description="RNA polymerase sigma-70 region 4" evidence="7">
    <location>
        <begin position="204"/>
        <end position="253"/>
    </location>
</feature>
<dbReference type="PANTHER" id="PTHR30385">
    <property type="entry name" value="SIGMA FACTOR F FLAGELLAR"/>
    <property type="match status" value="1"/>
</dbReference>
<proteinExistence type="predicted"/>
<dbReference type="RefSeq" id="WP_354368518.1">
    <property type="nucleotide sequence ID" value="NZ_JBEPMA010000008.1"/>
</dbReference>
<dbReference type="Proteomes" id="UP001549162">
    <property type="component" value="Unassembled WGS sequence"/>
</dbReference>
<evidence type="ECO:0000256" key="1">
    <source>
        <dbReference type="ARBA" id="ARBA00023015"/>
    </source>
</evidence>